<evidence type="ECO:0000256" key="1">
    <source>
        <dbReference type="ARBA" id="ARBA00004651"/>
    </source>
</evidence>
<dbReference type="PANTHER" id="PTHR24421:SF37">
    <property type="entry name" value="SENSOR HISTIDINE KINASE NARS"/>
    <property type="match status" value="1"/>
</dbReference>
<organism evidence="12 13">
    <name type="scientific">Nocardioides bigeumensis</name>
    <dbReference type="NCBI Taxonomy" id="433657"/>
    <lineage>
        <taxon>Bacteria</taxon>
        <taxon>Bacillati</taxon>
        <taxon>Actinomycetota</taxon>
        <taxon>Actinomycetes</taxon>
        <taxon>Propionibacteriales</taxon>
        <taxon>Nocardioidaceae</taxon>
        <taxon>Nocardioides</taxon>
    </lineage>
</organism>
<evidence type="ECO:0000256" key="8">
    <source>
        <dbReference type="ARBA" id="ARBA00023136"/>
    </source>
</evidence>
<dbReference type="Gene3D" id="1.20.5.1930">
    <property type="match status" value="1"/>
</dbReference>
<protein>
    <recommendedName>
        <fullName evidence="11">Histidine kinase/HSP90-like ATPase domain-containing protein</fullName>
    </recommendedName>
</protein>
<keyword evidence="3" id="KW-0808">Transferase</keyword>
<dbReference type="Gene3D" id="3.30.565.10">
    <property type="entry name" value="Histidine kinase-like ATPase, C-terminal domain"/>
    <property type="match status" value="1"/>
</dbReference>
<dbReference type="InterPro" id="IPR050482">
    <property type="entry name" value="Sensor_HK_TwoCompSys"/>
</dbReference>
<evidence type="ECO:0000313" key="13">
    <source>
        <dbReference type="Proteomes" id="UP001500575"/>
    </source>
</evidence>
<dbReference type="Pfam" id="PF07730">
    <property type="entry name" value="HisKA_3"/>
    <property type="match status" value="1"/>
</dbReference>
<dbReference type="SUPFAM" id="SSF55874">
    <property type="entry name" value="ATPase domain of HSP90 chaperone/DNA topoisomerase II/histidine kinase"/>
    <property type="match status" value="1"/>
</dbReference>
<dbReference type="CDD" id="cd16917">
    <property type="entry name" value="HATPase_UhpB-NarQ-NarX-like"/>
    <property type="match status" value="1"/>
</dbReference>
<dbReference type="InterPro" id="IPR003594">
    <property type="entry name" value="HATPase_dom"/>
</dbReference>
<keyword evidence="4 10" id="KW-0812">Transmembrane</keyword>
<evidence type="ECO:0000256" key="10">
    <source>
        <dbReference type="SAM" id="Phobius"/>
    </source>
</evidence>
<dbReference type="EMBL" id="BAAAQQ010000002">
    <property type="protein sequence ID" value="GAA2116956.1"/>
    <property type="molecule type" value="Genomic_DNA"/>
</dbReference>
<evidence type="ECO:0000313" key="12">
    <source>
        <dbReference type="EMBL" id="GAA2116956.1"/>
    </source>
</evidence>
<dbReference type="RefSeq" id="WP_344302285.1">
    <property type="nucleotide sequence ID" value="NZ_BAAAQQ010000002.1"/>
</dbReference>
<evidence type="ECO:0000256" key="9">
    <source>
        <dbReference type="SAM" id="MobiDB-lite"/>
    </source>
</evidence>
<dbReference type="InterPro" id="IPR036890">
    <property type="entry name" value="HATPase_C_sf"/>
</dbReference>
<keyword evidence="2" id="KW-1003">Cell membrane</keyword>
<proteinExistence type="predicted"/>
<evidence type="ECO:0000256" key="4">
    <source>
        <dbReference type="ARBA" id="ARBA00022692"/>
    </source>
</evidence>
<sequence length="524" mass="55067">MPETLRRVAIGARVFAILGLALPLALKPTDQGIIGLVVLVVAWAIASLDPVPRSVLRTVLEAGVVAACCMIALQGSPLLLGALVVVPFVAGLGRGLWGVSAAVSTQMLVAVGLSVSSGAVSEAQMLDAFSWMMTGVGLGLVASFVHSVMVVEDDPLASYREARSLIKELLDLSQNLSSGLDAVGLGAVILGEVRDVVPTVGLAVHVPHEGGLTTLVSEGEPVDDTTAMLAEEVVGNGRVRFQSRSFAFPLVADAELIAVVSGVLSEDFDPTGVGIVEAVYRLPEQLVSTSVRLDTALLFAALKHQATAEERGRWAREMHDGVAQDIAYLGYAVDALAAQATSDEQRTQLQDLRRRISGVVAEVRRSVLTLRTQVGASESLGAGLGRLARHLSDVSGIPIQVTVDERTTRLRPEVEAELLRIGQEAMNNAVKHARATQIDVSCRVDPPQVELLVVDNGRGLQGGRSDSHGLNIMKERARLIGAELEVRDGDDGGAMVRVQIGASTTPSERAGTPSAPSSVTMEAP</sequence>
<feature type="transmembrane region" description="Helical" evidence="10">
    <location>
        <begin position="32"/>
        <end position="51"/>
    </location>
</feature>
<keyword evidence="13" id="KW-1185">Reference proteome</keyword>
<feature type="region of interest" description="Disordered" evidence="9">
    <location>
        <begin position="501"/>
        <end position="524"/>
    </location>
</feature>
<dbReference type="SMART" id="SM00387">
    <property type="entry name" value="HATPase_c"/>
    <property type="match status" value="1"/>
</dbReference>
<dbReference type="PANTHER" id="PTHR24421">
    <property type="entry name" value="NITRATE/NITRITE SENSOR PROTEIN NARX-RELATED"/>
    <property type="match status" value="1"/>
</dbReference>
<gene>
    <name evidence="12" type="ORF">GCM10009843_07560</name>
</gene>
<feature type="domain" description="Histidine kinase/HSP90-like ATPase" evidence="11">
    <location>
        <begin position="413"/>
        <end position="504"/>
    </location>
</feature>
<keyword evidence="6 10" id="KW-1133">Transmembrane helix</keyword>
<reference evidence="12 13" key="1">
    <citation type="journal article" date="2019" name="Int. J. Syst. Evol. Microbiol.">
        <title>The Global Catalogue of Microorganisms (GCM) 10K type strain sequencing project: providing services to taxonomists for standard genome sequencing and annotation.</title>
        <authorList>
            <consortium name="The Broad Institute Genomics Platform"/>
            <consortium name="The Broad Institute Genome Sequencing Center for Infectious Disease"/>
            <person name="Wu L."/>
            <person name="Ma J."/>
        </authorList>
    </citation>
    <scope>NUCLEOTIDE SEQUENCE [LARGE SCALE GENOMIC DNA]</scope>
    <source>
        <strain evidence="12 13">JCM 16021</strain>
    </source>
</reference>
<feature type="transmembrane region" description="Helical" evidence="10">
    <location>
        <begin position="128"/>
        <end position="151"/>
    </location>
</feature>
<comment type="caution">
    <text evidence="12">The sequence shown here is derived from an EMBL/GenBank/DDBJ whole genome shotgun (WGS) entry which is preliminary data.</text>
</comment>
<keyword evidence="7" id="KW-0902">Two-component regulatory system</keyword>
<keyword evidence="8 10" id="KW-0472">Membrane</keyword>
<evidence type="ECO:0000256" key="5">
    <source>
        <dbReference type="ARBA" id="ARBA00022777"/>
    </source>
</evidence>
<feature type="compositionally biased region" description="Polar residues" evidence="9">
    <location>
        <begin position="514"/>
        <end position="524"/>
    </location>
</feature>
<feature type="transmembrane region" description="Helical" evidence="10">
    <location>
        <begin position="7"/>
        <end position="26"/>
    </location>
</feature>
<feature type="transmembrane region" description="Helical" evidence="10">
    <location>
        <begin position="63"/>
        <end position="90"/>
    </location>
</feature>
<accession>A0ABN2XS20</accession>
<evidence type="ECO:0000259" key="11">
    <source>
        <dbReference type="SMART" id="SM00387"/>
    </source>
</evidence>
<name>A0ABN2XS20_9ACTN</name>
<dbReference type="Pfam" id="PF02518">
    <property type="entry name" value="HATPase_c"/>
    <property type="match status" value="1"/>
</dbReference>
<evidence type="ECO:0000256" key="6">
    <source>
        <dbReference type="ARBA" id="ARBA00022989"/>
    </source>
</evidence>
<dbReference type="InterPro" id="IPR011712">
    <property type="entry name" value="Sig_transdc_His_kin_sub3_dim/P"/>
</dbReference>
<evidence type="ECO:0000256" key="3">
    <source>
        <dbReference type="ARBA" id="ARBA00022679"/>
    </source>
</evidence>
<evidence type="ECO:0000256" key="7">
    <source>
        <dbReference type="ARBA" id="ARBA00023012"/>
    </source>
</evidence>
<evidence type="ECO:0000256" key="2">
    <source>
        <dbReference type="ARBA" id="ARBA00022475"/>
    </source>
</evidence>
<feature type="transmembrane region" description="Helical" evidence="10">
    <location>
        <begin position="96"/>
        <end position="116"/>
    </location>
</feature>
<dbReference type="Proteomes" id="UP001500575">
    <property type="component" value="Unassembled WGS sequence"/>
</dbReference>
<keyword evidence="5" id="KW-0418">Kinase</keyword>
<comment type="subcellular location">
    <subcellularLocation>
        <location evidence="1">Cell membrane</location>
        <topology evidence="1">Multi-pass membrane protein</topology>
    </subcellularLocation>
</comment>